<organism evidence="1 2">
    <name type="scientific">Cotesia congregata</name>
    <name type="common">Parasitoid wasp</name>
    <name type="synonym">Apanteles congregatus</name>
    <dbReference type="NCBI Taxonomy" id="51543"/>
    <lineage>
        <taxon>Eukaryota</taxon>
        <taxon>Metazoa</taxon>
        <taxon>Ecdysozoa</taxon>
        <taxon>Arthropoda</taxon>
        <taxon>Hexapoda</taxon>
        <taxon>Insecta</taxon>
        <taxon>Pterygota</taxon>
        <taxon>Neoptera</taxon>
        <taxon>Endopterygota</taxon>
        <taxon>Hymenoptera</taxon>
        <taxon>Apocrita</taxon>
        <taxon>Ichneumonoidea</taxon>
        <taxon>Braconidae</taxon>
        <taxon>Microgastrinae</taxon>
        <taxon>Cotesia</taxon>
    </lineage>
</organism>
<dbReference type="AlphaFoldDB" id="A0A8J2MHY1"/>
<dbReference type="OrthoDB" id="10415934at2759"/>
<evidence type="ECO:0000313" key="1">
    <source>
        <dbReference type="EMBL" id="CAG5084525.1"/>
    </source>
</evidence>
<keyword evidence="2" id="KW-1185">Reference proteome</keyword>
<dbReference type="Proteomes" id="UP000786811">
    <property type="component" value="Unassembled WGS sequence"/>
</dbReference>
<gene>
    <name evidence="1" type="ORF">HICCMSTLAB_LOCUS4127</name>
</gene>
<evidence type="ECO:0000313" key="2">
    <source>
        <dbReference type="Proteomes" id="UP000786811"/>
    </source>
</evidence>
<comment type="caution">
    <text evidence="1">The sequence shown here is derived from an EMBL/GenBank/DDBJ whole genome shotgun (WGS) entry which is preliminary data.</text>
</comment>
<name>A0A8J2MHY1_COTCN</name>
<dbReference type="EMBL" id="CAJNRD030001118">
    <property type="protein sequence ID" value="CAG5084525.1"/>
    <property type="molecule type" value="Genomic_DNA"/>
</dbReference>
<protein>
    <submittedName>
        <fullName evidence="1">Cc_int_2</fullName>
    </submittedName>
</protein>
<reference evidence="1" key="1">
    <citation type="submission" date="2021-04" db="EMBL/GenBank/DDBJ databases">
        <authorList>
            <person name="Chebbi M.A.C M."/>
        </authorList>
    </citation>
    <scope>NUCLEOTIDE SEQUENCE</scope>
</reference>
<sequence>MAFNNVKIPEVELNNESSQFIGSQIHNYVLKLHKKPWISYSKKISIPTKILQVIYKLRLHEISDPEHRTKLLVRELLDRSLRRYTIIKYLKILQNYSFLSIKLLNLEEYISPLQLGSPSSVPTYSDIINMLKWCSSNKNENEIIYGILLGYYSGLHEPDICAITNENLVQLHSREPLISIEGKYSNGWQVVYFDELMELINELVEVFKNKIKLYSMGIIEKLFDVLPRTFLFLMNQYYIKALGKTPPIGFCIRMMRYIINCLITNPKIQINDINALRYLTIKPNQPMQSDPQLFCLDKDLEELNRKLKRVSEMNFSINQYNDENKND</sequence>
<proteinExistence type="predicted"/>
<accession>A0A8J2MHY1</accession>